<dbReference type="InterPro" id="IPR038357">
    <property type="entry name" value="KEN_sf"/>
</dbReference>
<keyword evidence="1" id="KW-0732">Signal</keyword>
<dbReference type="InterPro" id="IPR011009">
    <property type="entry name" value="Kinase-like_dom_sf"/>
</dbReference>
<dbReference type="Proteomes" id="UP000268162">
    <property type="component" value="Unassembled WGS sequence"/>
</dbReference>
<evidence type="ECO:0000256" key="3">
    <source>
        <dbReference type="ARBA" id="ARBA00022840"/>
    </source>
</evidence>
<dbReference type="InterPro" id="IPR010513">
    <property type="entry name" value="KEN_dom"/>
</dbReference>
<dbReference type="GO" id="GO:0006397">
    <property type="term" value="P:mRNA processing"/>
    <property type="evidence" value="ECO:0007669"/>
    <property type="project" value="InterPro"/>
</dbReference>
<dbReference type="PANTHER" id="PTHR13954:SF6">
    <property type="entry name" value="NON-SPECIFIC SERINE_THREONINE PROTEIN KINASE"/>
    <property type="match status" value="1"/>
</dbReference>
<protein>
    <recommendedName>
        <fullName evidence="4">KEN domain-containing protein</fullName>
    </recommendedName>
</protein>
<dbReference type="GO" id="GO:0004521">
    <property type="term" value="F:RNA endonuclease activity"/>
    <property type="evidence" value="ECO:0007669"/>
    <property type="project" value="InterPro"/>
</dbReference>
<reference evidence="6" key="1">
    <citation type="journal article" date="2018" name="Nat. Microbiol.">
        <title>Leveraging single-cell genomics to expand the fungal tree of life.</title>
        <authorList>
            <person name="Ahrendt S.R."/>
            <person name="Quandt C.A."/>
            <person name="Ciobanu D."/>
            <person name="Clum A."/>
            <person name="Salamov A."/>
            <person name="Andreopoulos B."/>
            <person name="Cheng J.F."/>
            <person name="Woyke T."/>
            <person name="Pelin A."/>
            <person name="Henrissat B."/>
            <person name="Reynolds N.K."/>
            <person name="Benny G.L."/>
            <person name="Smith M.E."/>
            <person name="James T.Y."/>
            <person name="Grigoriev I.V."/>
        </authorList>
    </citation>
    <scope>NUCLEOTIDE SEQUENCE [LARGE SCALE GENOMIC DNA]</scope>
    <source>
        <strain evidence="6">RSA 468</strain>
    </source>
</reference>
<dbReference type="Gene3D" id="1.20.1440.180">
    <property type="entry name" value="KEN domain"/>
    <property type="match status" value="1"/>
</dbReference>
<keyword evidence="3" id="KW-0067">ATP-binding</keyword>
<sequence length="164" mass="19194">NRPEVTVEAIQETAAGAGGCEEAVDLVRWMISPDSRERPSTAQILRHPFFWTPEQRLEFLYKVSDCLRIKAKDRDSPLALDLEESARGRDIIGGDWFTPLEPPHPTGVHYSEAAYQVKQIYGSYPDGYYQYFAGKFPRFFLHVYYFVCRHETLYRDEVLRQYFE</sequence>
<evidence type="ECO:0000313" key="5">
    <source>
        <dbReference type="EMBL" id="RKP33937.1"/>
    </source>
</evidence>
<dbReference type="GO" id="GO:0004674">
    <property type="term" value="F:protein serine/threonine kinase activity"/>
    <property type="evidence" value="ECO:0007669"/>
    <property type="project" value="InterPro"/>
</dbReference>
<gene>
    <name evidence="5" type="ORF">BJ085DRAFT_39076</name>
</gene>
<feature type="domain" description="KEN" evidence="4">
    <location>
        <begin position="1"/>
        <end position="164"/>
    </location>
</feature>
<proteinExistence type="predicted"/>
<dbReference type="InterPro" id="IPR045133">
    <property type="entry name" value="IRE1/2-like"/>
</dbReference>
<feature type="non-terminal residue" evidence="5">
    <location>
        <position position="1"/>
    </location>
</feature>
<name>A0A4P9ZL02_9FUNG</name>
<dbReference type="GO" id="GO:0070059">
    <property type="term" value="P:intrinsic apoptotic signaling pathway in response to endoplasmic reticulum stress"/>
    <property type="evidence" value="ECO:0007669"/>
    <property type="project" value="TreeGrafter"/>
</dbReference>
<dbReference type="GO" id="GO:0051082">
    <property type="term" value="F:unfolded protein binding"/>
    <property type="evidence" value="ECO:0007669"/>
    <property type="project" value="TreeGrafter"/>
</dbReference>
<dbReference type="STRING" id="215637.A0A4P9ZL02"/>
<dbReference type="Gene3D" id="1.10.510.10">
    <property type="entry name" value="Transferase(Phosphotransferase) domain 1"/>
    <property type="match status" value="1"/>
</dbReference>
<dbReference type="EMBL" id="ML003451">
    <property type="protein sequence ID" value="RKP33937.1"/>
    <property type="molecule type" value="Genomic_DNA"/>
</dbReference>
<keyword evidence="6" id="KW-1185">Reference proteome</keyword>
<evidence type="ECO:0000256" key="2">
    <source>
        <dbReference type="ARBA" id="ARBA00022741"/>
    </source>
</evidence>
<dbReference type="SUPFAM" id="SSF56112">
    <property type="entry name" value="Protein kinase-like (PK-like)"/>
    <property type="match status" value="1"/>
</dbReference>
<dbReference type="GO" id="GO:0005524">
    <property type="term" value="F:ATP binding"/>
    <property type="evidence" value="ECO:0007669"/>
    <property type="project" value="UniProtKB-KW"/>
</dbReference>
<dbReference type="GO" id="GO:1990604">
    <property type="term" value="C:IRE1-TRAF2-ASK1 complex"/>
    <property type="evidence" value="ECO:0007669"/>
    <property type="project" value="TreeGrafter"/>
</dbReference>
<organism evidence="5 6">
    <name type="scientific">Dimargaris cristalligena</name>
    <dbReference type="NCBI Taxonomy" id="215637"/>
    <lineage>
        <taxon>Eukaryota</taxon>
        <taxon>Fungi</taxon>
        <taxon>Fungi incertae sedis</taxon>
        <taxon>Zoopagomycota</taxon>
        <taxon>Kickxellomycotina</taxon>
        <taxon>Dimargaritomycetes</taxon>
        <taxon>Dimargaritales</taxon>
        <taxon>Dimargaritaceae</taxon>
        <taxon>Dimargaris</taxon>
    </lineage>
</organism>
<evidence type="ECO:0000313" key="6">
    <source>
        <dbReference type="Proteomes" id="UP000268162"/>
    </source>
</evidence>
<dbReference type="PANTHER" id="PTHR13954">
    <property type="entry name" value="IRE1-RELATED"/>
    <property type="match status" value="1"/>
</dbReference>
<keyword evidence="2" id="KW-0547">Nucleotide-binding</keyword>
<evidence type="ECO:0000256" key="1">
    <source>
        <dbReference type="ARBA" id="ARBA00022729"/>
    </source>
</evidence>
<dbReference type="Pfam" id="PF06479">
    <property type="entry name" value="Ribonuc_2-5A"/>
    <property type="match status" value="1"/>
</dbReference>
<evidence type="ECO:0000259" key="4">
    <source>
        <dbReference type="PROSITE" id="PS51392"/>
    </source>
</evidence>
<dbReference type="AlphaFoldDB" id="A0A4P9ZL02"/>
<dbReference type="GO" id="GO:0036498">
    <property type="term" value="P:IRE1-mediated unfolded protein response"/>
    <property type="evidence" value="ECO:0007669"/>
    <property type="project" value="TreeGrafter"/>
</dbReference>
<accession>A0A4P9ZL02</accession>
<dbReference type="PROSITE" id="PS51392">
    <property type="entry name" value="KEN"/>
    <property type="match status" value="1"/>
</dbReference>